<dbReference type="InterPro" id="IPR001212">
    <property type="entry name" value="Somatomedin_B_dom"/>
</dbReference>
<evidence type="ECO:0000313" key="5">
    <source>
        <dbReference type="Proteomes" id="UP000827092"/>
    </source>
</evidence>
<feature type="signal peptide" evidence="2">
    <location>
        <begin position="1"/>
        <end position="29"/>
    </location>
</feature>
<reference evidence="4 5" key="1">
    <citation type="journal article" date="2022" name="Nat. Ecol. Evol.">
        <title>A masculinizing supergene underlies an exaggerated male reproductive morph in a spider.</title>
        <authorList>
            <person name="Hendrickx F."/>
            <person name="De Corte Z."/>
            <person name="Sonet G."/>
            <person name="Van Belleghem S.M."/>
            <person name="Kostlbacher S."/>
            <person name="Vangestel C."/>
        </authorList>
    </citation>
    <scope>NUCLEOTIDE SEQUENCE [LARGE SCALE GENOMIC DNA]</scope>
    <source>
        <strain evidence="4">W744_W776</strain>
    </source>
</reference>
<evidence type="ECO:0000313" key="4">
    <source>
        <dbReference type="EMBL" id="KAG8175645.1"/>
    </source>
</evidence>
<dbReference type="Proteomes" id="UP000827092">
    <property type="component" value="Unassembled WGS sequence"/>
</dbReference>
<evidence type="ECO:0000256" key="1">
    <source>
        <dbReference type="ARBA" id="ARBA00023157"/>
    </source>
</evidence>
<keyword evidence="5" id="KW-1185">Reference proteome</keyword>
<name>A0AAV6TUN3_9ARAC</name>
<feature type="chain" id="PRO_5043978171" description="SMB domain-containing protein" evidence="2">
    <location>
        <begin position="30"/>
        <end position="373"/>
    </location>
</feature>
<feature type="domain" description="SMB" evidence="3">
    <location>
        <begin position="35"/>
        <end position="81"/>
    </location>
</feature>
<keyword evidence="2" id="KW-0732">Signal</keyword>
<dbReference type="PROSITE" id="PS50958">
    <property type="entry name" value="SMB_2"/>
    <property type="match status" value="1"/>
</dbReference>
<sequence>MFCGTEFSPTKMTVFLILGVLSGSIPVEASDTFNQLGDCAAVDSCRTGDQLFRTCSCDPNCSIYGTCCRDSEFARKMAPPSKAKFKCNNDRVVTPVYAKRACLDSFTAHPGNRIFCEEEEHDDRADVMGTVLVTSVKTKITYWNINCGICNDEDPDDLIRWTVEVSCPKKHGSTRFNESYAEQHLIYDKDIEEWGLKVEDGFKICNLSFEQPRYSAGNLSYCAPNLVTSCPTGYEKKGVVEKCHAYHAERRLKGEVSVYYRNAHCAQCNDVEEEDLECSGRIYDTVGVAKERDNVILKFEEEWLDRNGSVKYTCSWNNTWDPFNLRCRKLPMDLWQKVAAKSAITNSAVKATFNSSLFAFIVTAVSFKIRTRA</sequence>
<dbReference type="PANTHER" id="PTHR45902:SF5">
    <property type="entry name" value="G-PROTEIN COUPLED RECEPTORS FAMILY 2 PROFILE 2 DOMAIN-CONTAINING PROTEIN"/>
    <property type="match status" value="1"/>
</dbReference>
<evidence type="ECO:0000259" key="3">
    <source>
        <dbReference type="PROSITE" id="PS50958"/>
    </source>
</evidence>
<evidence type="ECO:0000256" key="2">
    <source>
        <dbReference type="SAM" id="SignalP"/>
    </source>
</evidence>
<proteinExistence type="predicted"/>
<comment type="caution">
    <text evidence="4">The sequence shown here is derived from an EMBL/GenBank/DDBJ whole genome shotgun (WGS) entry which is preliminary data.</text>
</comment>
<gene>
    <name evidence="4" type="ORF">JTE90_006843</name>
</gene>
<dbReference type="PANTHER" id="PTHR45902">
    <property type="entry name" value="LATROPHILIN RECEPTOR-LIKE PROTEIN A"/>
    <property type="match status" value="1"/>
</dbReference>
<protein>
    <recommendedName>
        <fullName evidence="3">SMB domain-containing protein</fullName>
    </recommendedName>
</protein>
<keyword evidence="1" id="KW-1015">Disulfide bond</keyword>
<dbReference type="AlphaFoldDB" id="A0AAV6TUN3"/>
<dbReference type="EMBL" id="JAFNEN010000974">
    <property type="protein sequence ID" value="KAG8175645.1"/>
    <property type="molecule type" value="Genomic_DNA"/>
</dbReference>
<accession>A0AAV6TUN3</accession>
<dbReference type="InterPro" id="IPR053231">
    <property type="entry name" value="GPCR_LN-TM7"/>
</dbReference>
<organism evidence="4 5">
    <name type="scientific">Oedothorax gibbosus</name>
    <dbReference type="NCBI Taxonomy" id="931172"/>
    <lineage>
        <taxon>Eukaryota</taxon>
        <taxon>Metazoa</taxon>
        <taxon>Ecdysozoa</taxon>
        <taxon>Arthropoda</taxon>
        <taxon>Chelicerata</taxon>
        <taxon>Arachnida</taxon>
        <taxon>Araneae</taxon>
        <taxon>Araneomorphae</taxon>
        <taxon>Entelegynae</taxon>
        <taxon>Araneoidea</taxon>
        <taxon>Linyphiidae</taxon>
        <taxon>Erigoninae</taxon>
        <taxon>Oedothorax</taxon>
    </lineage>
</organism>